<reference evidence="3" key="1">
    <citation type="submission" date="2021-04" db="EMBL/GenBank/DDBJ databases">
        <authorList>
            <consortium name="Molecular Ecology Group"/>
        </authorList>
    </citation>
    <scope>NUCLEOTIDE SEQUENCE</scope>
</reference>
<feature type="compositionally biased region" description="Polar residues" evidence="2">
    <location>
        <begin position="43"/>
        <end position="53"/>
    </location>
</feature>
<dbReference type="GO" id="GO:0045505">
    <property type="term" value="F:dynein intermediate chain binding"/>
    <property type="evidence" value="ECO:0007669"/>
    <property type="project" value="TreeGrafter"/>
</dbReference>
<comment type="similarity">
    <text evidence="1">Belongs to the dynein light chain Tctex-type family.</text>
</comment>
<feature type="region of interest" description="Disordered" evidence="2">
    <location>
        <begin position="15"/>
        <end position="55"/>
    </location>
</feature>
<sequence>MASDHRLARDRAARLLRKQGSRSSLASSTDITQNDRHQKLDSESTVSSISFRDNPTHDDHFRIPVKYENTYQLEPTKKFPHSTVNNFIKESMENLLSDEHYRPDFCRDVTKTLSETIKARIKSLMIPRYKIICLVQIGELKSQGIRVGSRCLWDDSNDTFWTHEFRNKSIYAIASVYGIYYE</sequence>
<dbReference type="AlphaFoldDB" id="A0A8S3YY35"/>
<feature type="compositionally biased region" description="Basic and acidic residues" evidence="2">
    <location>
        <begin position="33"/>
        <end position="42"/>
    </location>
</feature>
<protein>
    <recommendedName>
        <fullName evidence="5">Tctex1 domain-containing protein 1</fullName>
    </recommendedName>
</protein>
<organism evidence="3 4">
    <name type="scientific">Candidula unifasciata</name>
    <dbReference type="NCBI Taxonomy" id="100452"/>
    <lineage>
        <taxon>Eukaryota</taxon>
        <taxon>Metazoa</taxon>
        <taxon>Spiralia</taxon>
        <taxon>Lophotrochozoa</taxon>
        <taxon>Mollusca</taxon>
        <taxon>Gastropoda</taxon>
        <taxon>Heterobranchia</taxon>
        <taxon>Euthyneura</taxon>
        <taxon>Panpulmonata</taxon>
        <taxon>Eupulmonata</taxon>
        <taxon>Stylommatophora</taxon>
        <taxon>Helicina</taxon>
        <taxon>Helicoidea</taxon>
        <taxon>Geomitridae</taxon>
        <taxon>Candidula</taxon>
    </lineage>
</organism>
<dbReference type="Gene3D" id="3.30.1140.40">
    <property type="entry name" value="Tctex-1"/>
    <property type="match status" value="1"/>
</dbReference>
<keyword evidence="4" id="KW-1185">Reference proteome</keyword>
<dbReference type="OrthoDB" id="10248487at2759"/>
<dbReference type="InterPro" id="IPR038586">
    <property type="entry name" value="Tctex-1-like_sf"/>
</dbReference>
<evidence type="ECO:0000256" key="1">
    <source>
        <dbReference type="ARBA" id="ARBA00005361"/>
    </source>
</evidence>
<dbReference type="GO" id="GO:0007018">
    <property type="term" value="P:microtubule-based movement"/>
    <property type="evidence" value="ECO:0007669"/>
    <property type="project" value="TreeGrafter"/>
</dbReference>
<dbReference type="InterPro" id="IPR005334">
    <property type="entry name" value="Tctex-1-like"/>
</dbReference>
<feature type="compositionally biased region" description="Polar residues" evidence="2">
    <location>
        <begin position="21"/>
        <end position="32"/>
    </location>
</feature>
<accession>A0A8S3YY35</accession>
<evidence type="ECO:0000313" key="4">
    <source>
        <dbReference type="Proteomes" id="UP000678393"/>
    </source>
</evidence>
<evidence type="ECO:0000313" key="3">
    <source>
        <dbReference type="EMBL" id="CAG5122053.1"/>
    </source>
</evidence>
<dbReference type="Pfam" id="PF03645">
    <property type="entry name" value="Tctex-1"/>
    <property type="match status" value="1"/>
</dbReference>
<name>A0A8S3YY35_9EUPU</name>
<dbReference type="EMBL" id="CAJHNH020001224">
    <property type="protein sequence ID" value="CAG5122053.1"/>
    <property type="molecule type" value="Genomic_DNA"/>
</dbReference>
<dbReference type="GO" id="GO:0005868">
    <property type="term" value="C:cytoplasmic dynein complex"/>
    <property type="evidence" value="ECO:0007669"/>
    <property type="project" value="TreeGrafter"/>
</dbReference>
<dbReference type="PANTHER" id="PTHR21255:SF65">
    <property type="entry name" value="TCTEX1 DOMAIN-CONTAINING PROTEIN 2"/>
    <property type="match status" value="1"/>
</dbReference>
<dbReference type="GO" id="GO:0005737">
    <property type="term" value="C:cytoplasm"/>
    <property type="evidence" value="ECO:0007669"/>
    <property type="project" value="TreeGrafter"/>
</dbReference>
<dbReference type="Proteomes" id="UP000678393">
    <property type="component" value="Unassembled WGS sequence"/>
</dbReference>
<evidence type="ECO:0000256" key="2">
    <source>
        <dbReference type="SAM" id="MobiDB-lite"/>
    </source>
</evidence>
<dbReference type="CDD" id="cd21458">
    <property type="entry name" value="DLC-like_TCTEX1D1"/>
    <property type="match status" value="1"/>
</dbReference>
<proteinExistence type="inferred from homology"/>
<gene>
    <name evidence="3" type="ORF">CUNI_LOCUS7611</name>
</gene>
<comment type="caution">
    <text evidence="3">The sequence shown here is derived from an EMBL/GenBank/DDBJ whole genome shotgun (WGS) entry which is preliminary data.</text>
</comment>
<dbReference type="PANTHER" id="PTHR21255">
    <property type="entry name" value="T-COMPLEX-ASSOCIATED-TESTIS-EXPRESSED 1/ DYNEIN LIGHT CHAIN"/>
    <property type="match status" value="1"/>
</dbReference>
<evidence type="ECO:0008006" key="5">
    <source>
        <dbReference type="Google" id="ProtNLM"/>
    </source>
</evidence>